<comment type="caution">
    <text evidence="2">The sequence shown here is derived from an EMBL/GenBank/DDBJ whole genome shotgun (WGS) entry which is preliminary data.</text>
</comment>
<name>A0A5C5FRF2_9BASI</name>
<dbReference type="Proteomes" id="UP000311382">
    <property type="component" value="Unassembled WGS sequence"/>
</dbReference>
<evidence type="ECO:0000256" key="1">
    <source>
        <dbReference type="SAM" id="MobiDB-lite"/>
    </source>
</evidence>
<feature type="compositionally biased region" description="Basic residues" evidence="1">
    <location>
        <begin position="27"/>
        <end position="56"/>
    </location>
</feature>
<dbReference type="EMBL" id="SOZI01000094">
    <property type="protein sequence ID" value="TNY19477.1"/>
    <property type="molecule type" value="Genomic_DNA"/>
</dbReference>
<organism evidence="2 3">
    <name type="scientific">Rhodotorula diobovata</name>
    <dbReference type="NCBI Taxonomy" id="5288"/>
    <lineage>
        <taxon>Eukaryota</taxon>
        <taxon>Fungi</taxon>
        <taxon>Dikarya</taxon>
        <taxon>Basidiomycota</taxon>
        <taxon>Pucciniomycotina</taxon>
        <taxon>Microbotryomycetes</taxon>
        <taxon>Sporidiobolales</taxon>
        <taxon>Sporidiobolaceae</taxon>
        <taxon>Rhodotorula</taxon>
    </lineage>
</organism>
<dbReference type="AlphaFoldDB" id="A0A5C5FRF2"/>
<feature type="compositionally biased region" description="Basic and acidic residues" evidence="1">
    <location>
        <begin position="12"/>
        <end position="22"/>
    </location>
</feature>
<proteinExistence type="predicted"/>
<protein>
    <submittedName>
        <fullName evidence="2">Uncharacterized protein</fullName>
    </submittedName>
</protein>
<accession>A0A5C5FRF2</accession>
<gene>
    <name evidence="2" type="ORF">DMC30DRAFT_302976</name>
</gene>
<feature type="compositionally biased region" description="Low complexity" evidence="1">
    <location>
        <begin position="57"/>
        <end position="78"/>
    </location>
</feature>
<reference evidence="2 3" key="1">
    <citation type="submission" date="2019-03" db="EMBL/GenBank/DDBJ databases">
        <title>Rhodosporidium diobovatum UCD-FST 08-225 genome sequencing, assembly, and annotation.</title>
        <authorList>
            <person name="Fakankun I.U."/>
            <person name="Fristensky B."/>
            <person name="Levin D.B."/>
        </authorList>
    </citation>
    <scope>NUCLEOTIDE SEQUENCE [LARGE SCALE GENOMIC DNA]</scope>
    <source>
        <strain evidence="2 3">UCD-FST 08-225</strain>
    </source>
</reference>
<sequence length="238" mass="26411">MPVSLPGACAESRSRSSGDRSGSRAGSRPKRSGRARGPRYSAARRRSAASRGRATRRLPSSLPTSRRRFPTSSTRRSSALVLRTALPRRPFLPSVLQQLDFVQMCRQERAGRPCDQRHERRPSSSPALRSASRCCRTSLAARRTCRHVRISRPSLPRRPSERRRQGVASAAEPFVVVLPRLLLRRAVDDARIAEGGQTVEGACMARAARILRGSGRDVWIGRVSLEIWACARELKAAR</sequence>
<keyword evidence="3" id="KW-1185">Reference proteome</keyword>
<evidence type="ECO:0000313" key="2">
    <source>
        <dbReference type="EMBL" id="TNY19477.1"/>
    </source>
</evidence>
<feature type="region of interest" description="Disordered" evidence="1">
    <location>
        <begin position="111"/>
        <end position="131"/>
    </location>
</feature>
<evidence type="ECO:0000313" key="3">
    <source>
        <dbReference type="Proteomes" id="UP000311382"/>
    </source>
</evidence>
<feature type="compositionally biased region" description="Basic and acidic residues" evidence="1">
    <location>
        <begin position="111"/>
        <end position="122"/>
    </location>
</feature>
<feature type="region of interest" description="Disordered" evidence="1">
    <location>
        <begin position="1"/>
        <end position="81"/>
    </location>
</feature>